<comment type="caution">
    <text evidence="1">The sequence shown here is derived from an EMBL/GenBank/DDBJ whole genome shotgun (WGS) entry which is preliminary data.</text>
</comment>
<dbReference type="InterPro" id="IPR010428">
    <property type="entry name" value="Zincin_1"/>
</dbReference>
<dbReference type="Proteomes" id="UP000178249">
    <property type="component" value="Unassembled WGS sequence"/>
</dbReference>
<proteinExistence type="predicted"/>
<dbReference type="AlphaFoldDB" id="A0A1F6C5M5"/>
<evidence type="ECO:0000313" key="1">
    <source>
        <dbReference type="EMBL" id="OGG44177.1"/>
    </source>
</evidence>
<dbReference type="Gene3D" id="3.30.2010.20">
    <property type="match status" value="1"/>
</dbReference>
<gene>
    <name evidence="1" type="ORF">A2841_03090</name>
</gene>
<reference evidence="1 2" key="1">
    <citation type="journal article" date="2016" name="Nat. Commun.">
        <title>Thousands of microbial genomes shed light on interconnected biogeochemical processes in an aquifer system.</title>
        <authorList>
            <person name="Anantharaman K."/>
            <person name="Brown C.T."/>
            <person name="Hug L.A."/>
            <person name="Sharon I."/>
            <person name="Castelle C.J."/>
            <person name="Probst A.J."/>
            <person name="Thomas B.C."/>
            <person name="Singh A."/>
            <person name="Wilkins M.J."/>
            <person name="Karaoz U."/>
            <person name="Brodie E.L."/>
            <person name="Williams K.H."/>
            <person name="Hubbard S.S."/>
            <person name="Banfield J.F."/>
        </authorList>
    </citation>
    <scope>NUCLEOTIDE SEQUENCE [LARGE SCALE GENOMIC DNA]</scope>
</reference>
<evidence type="ECO:0000313" key="2">
    <source>
        <dbReference type="Proteomes" id="UP000178249"/>
    </source>
</evidence>
<dbReference type="EMBL" id="MFKP01000018">
    <property type="protein sequence ID" value="OGG44177.1"/>
    <property type="molecule type" value="Genomic_DNA"/>
</dbReference>
<dbReference type="Pfam" id="PF06262">
    <property type="entry name" value="Zincin_1"/>
    <property type="match status" value="1"/>
</dbReference>
<dbReference type="SUPFAM" id="SSF55486">
    <property type="entry name" value="Metalloproteases ('zincins'), catalytic domain"/>
    <property type="match status" value="1"/>
</dbReference>
<sequence length="151" mass="16960">MPPNEFEALVAEAFALVPENFRTKVKNVALLVEEEPSDEVRKEQNLGPHATLLALYRGIPQTERGEGYGVGPTLPDTITIYRRPILEKAAYESGVGELVAWGEVMTEPLKRRVRAVVRDTLWHEIAHYFGMDEHEVGAREEGSTNEYTKAP</sequence>
<protein>
    <recommendedName>
        <fullName evidence="3">Metallopeptidase family protein</fullName>
    </recommendedName>
</protein>
<evidence type="ECO:0008006" key="3">
    <source>
        <dbReference type="Google" id="ProtNLM"/>
    </source>
</evidence>
<dbReference type="InterPro" id="IPR038555">
    <property type="entry name" value="Zincin_1_sf"/>
</dbReference>
<name>A0A1F6C5M5_9BACT</name>
<organism evidence="1 2">
    <name type="scientific">Candidatus Kaiserbacteria bacterium RIFCSPHIGHO2_01_FULL_48_10</name>
    <dbReference type="NCBI Taxonomy" id="1798476"/>
    <lineage>
        <taxon>Bacteria</taxon>
        <taxon>Candidatus Kaiseribacteriota</taxon>
    </lineage>
</organism>
<accession>A0A1F6C5M5</accession>
<dbReference type="CDD" id="cd12952">
    <property type="entry name" value="MMP_ACEL2062"/>
    <property type="match status" value="1"/>
</dbReference>